<dbReference type="InterPro" id="IPR015813">
    <property type="entry name" value="Pyrv/PenolPyrv_kinase-like_dom"/>
</dbReference>
<evidence type="ECO:0000256" key="2">
    <source>
        <dbReference type="ARBA" id="ARBA00008676"/>
    </source>
</evidence>
<evidence type="ECO:0000313" key="12">
    <source>
        <dbReference type="Proteomes" id="UP000249451"/>
    </source>
</evidence>
<evidence type="ECO:0000256" key="3">
    <source>
        <dbReference type="ARBA" id="ARBA00011424"/>
    </source>
</evidence>
<evidence type="ECO:0000256" key="4">
    <source>
        <dbReference type="ARBA" id="ARBA00022655"/>
    </source>
</evidence>
<dbReference type="InterPro" id="IPR040442">
    <property type="entry name" value="Pyrv_kinase-like_dom_sf"/>
</dbReference>
<comment type="function">
    <text evidence="6 7">Catalyzes the reversible reaction in which hydroxymethyl group from 5,10-methylenetetrahydrofolate is transferred onto alpha-ketoisovalerate to form ketopantoate.</text>
</comment>
<keyword evidence="11" id="KW-0489">Methyltransferase</keyword>
<dbReference type="CDD" id="cd06557">
    <property type="entry name" value="KPHMT-like"/>
    <property type="match status" value="1"/>
</dbReference>
<comment type="cofactor">
    <cofactor evidence="7 10">
        <name>Mg(2+)</name>
        <dbReference type="ChEBI" id="CHEBI:18420"/>
    </cofactor>
    <text evidence="7 10">Binds 1 Mg(2+) ion per subunit.</text>
</comment>
<keyword evidence="7 10" id="KW-0479">Metal-binding</keyword>
<proteinExistence type="inferred from homology"/>
<dbReference type="UniPathway" id="UPA00028">
    <property type="reaction ID" value="UER00003"/>
</dbReference>
<dbReference type="EC" id="2.1.2.11" evidence="7"/>
<comment type="pathway">
    <text evidence="1 7">Cofactor biosynthesis; (R)-pantothenate biosynthesis; (R)-pantoate from 3-methyl-2-oxobutanoate: step 1/2.</text>
</comment>
<evidence type="ECO:0000256" key="9">
    <source>
        <dbReference type="PIRSR" id="PIRSR000388-2"/>
    </source>
</evidence>
<comment type="catalytic activity">
    <reaction evidence="7">
        <text>(6R)-5,10-methylene-5,6,7,8-tetrahydrofolate + 3-methyl-2-oxobutanoate + H2O = 2-dehydropantoate + (6S)-5,6,7,8-tetrahydrofolate</text>
        <dbReference type="Rhea" id="RHEA:11824"/>
        <dbReference type="ChEBI" id="CHEBI:11561"/>
        <dbReference type="ChEBI" id="CHEBI:11851"/>
        <dbReference type="ChEBI" id="CHEBI:15377"/>
        <dbReference type="ChEBI" id="CHEBI:15636"/>
        <dbReference type="ChEBI" id="CHEBI:57453"/>
        <dbReference type="EC" id="2.1.2.11"/>
    </reaction>
</comment>
<evidence type="ECO:0000256" key="6">
    <source>
        <dbReference type="ARBA" id="ARBA00056497"/>
    </source>
</evidence>
<dbReference type="NCBIfam" id="NF001452">
    <property type="entry name" value="PRK00311.1"/>
    <property type="match status" value="1"/>
</dbReference>
<dbReference type="PANTHER" id="PTHR20881:SF0">
    <property type="entry name" value="3-METHYL-2-OXOBUTANOATE HYDROXYMETHYLTRANSFERASE"/>
    <property type="match status" value="1"/>
</dbReference>
<feature type="binding site" evidence="7 9">
    <location>
        <position position="123"/>
    </location>
    <ligand>
        <name>3-methyl-2-oxobutanoate</name>
        <dbReference type="ChEBI" id="CHEBI:11851"/>
    </ligand>
</feature>
<feature type="binding site" evidence="7 9">
    <location>
        <position position="93"/>
    </location>
    <ligand>
        <name>3-methyl-2-oxobutanoate</name>
        <dbReference type="ChEBI" id="CHEBI:11851"/>
    </ligand>
</feature>
<feature type="binding site" evidence="7 10">
    <location>
        <position position="54"/>
    </location>
    <ligand>
        <name>Mg(2+)</name>
        <dbReference type="ChEBI" id="CHEBI:18420"/>
    </ligand>
</feature>
<dbReference type="Proteomes" id="UP000249451">
    <property type="component" value="Unassembled WGS sequence"/>
</dbReference>
<feature type="active site" description="Proton acceptor" evidence="7 8">
    <location>
        <position position="191"/>
    </location>
</feature>
<dbReference type="GO" id="GO:0008168">
    <property type="term" value="F:methyltransferase activity"/>
    <property type="evidence" value="ECO:0007669"/>
    <property type="project" value="UniProtKB-KW"/>
</dbReference>
<name>A0A2W5AYM3_9CORY</name>
<dbReference type="AlphaFoldDB" id="A0A2W5AYM3"/>
<accession>A0A2W5AYM3</accession>
<evidence type="ECO:0000313" key="11">
    <source>
        <dbReference type="EMBL" id="PZO98532.1"/>
    </source>
</evidence>
<dbReference type="GO" id="GO:0003864">
    <property type="term" value="F:3-methyl-2-oxobutanoate hydroxymethyltransferase activity"/>
    <property type="evidence" value="ECO:0007669"/>
    <property type="project" value="UniProtKB-UniRule"/>
</dbReference>
<keyword evidence="7" id="KW-0963">Cytoplasm</keyword>
<evidence type="ECO:0000256" key="1">
    <source>
        <dbReference type="ARBA" id="ARBA00005033"/>
    </source>
</evidence>
<dbReference type="GO" id="GO:0032259">
    <property type="term" value="P:methylation"/>
    <property type="evidence" value="ECO:0007669"/>
    <property type="project" value="UniProtKB-KW"/>
</dbReference>
<evidence type="ECO:0000256" key="5">
    <source>
        <dbReference type="ARBA" id="ARBA00022679"/>
    </source>
</evidence>
<dbReference type="FunFam" id="3.20.20.60:FF:000003">
    <property type="entry name" value="3-methyl-2-oxobutanoate hydroxymethyltransferase"/>
    <property type="match status" value="1"/>
</dbReference>
<gene>
    <name evidence="7 11" type="primary">panB</name>
    <name evidence="11" type="ORF">DI609_10420</name>
</gene>
<sequence length="273" mass="28702">MSHISPSPRPARLRTRHFARAKEESRPIACLTSYDCMTAGIFDEAGVDLLLVGDSLANVVLGRETTLSLTLDEIIPLARAVVEATSRAFVVVDLPFGSYEAGPDQALKSAVRVMKETGAQAVKLEGGAERAEIVSALVGAGIPVCAHIGFTPQQVHALGGFVVQGRGEGAEQLLGDAYALAHAGAFAVVLEMVPADLAQQVTQELSIPTIGIGAGVQTDGQILVWTDAFGLGGAKAPRFVRRFADLRSALTTGAEDYVSEVSNRTFPSPEESF</sequence>
<keyword evidence="4 7" id="KW-0566">Pantothenate biosynthesis</keyword>
<feature type="binding site" evidence="7 9">
    <location>
        <begin position="54"/>
        <end position="55"/>
    </location>
    <ligand>
        <name>3-methyl-2-oxobutanoate</name>
        <dbReference type="ChEBI" id="CHEBI:11851"/>
    </ligand>
</feature>
<comment type="subunit">
    <text evidence="3 7">Homodecamer; pentamer of dimers.</text>
</comment>
<comment type="subcellular location">
    <subcellularLocation>
        <location evidence="7">Cytoplasm</location>
    </subcellularLocation>
</comment>
<comment type="similarity">
    <text evidence="2 7">Belongs to the PanB family.</text>
</comment>
<reference evidence="11 12" key="1">
    <citation type="submission" date="2017-11" db="EMBL/GenBank/DDBJ databases">
        <title>Infants hospitalized years apart are colonized by the same room-sourced microbial strains.</title>
        <authorList>
            <person name="Brooks B."/>
            <person name="Olm M.R."/>
            <person name="Firek B.A."/>
            <person name="Baker R."/>
            <person name="Thomas B.C."/>
            <person name="Morowitz M.J."/>
            <person name="Banfield J.F."/>
        </authorList>
    </citation>
    <scope>NUCLEOTIDE SEQUENCE [LARGE SCALE GENOMIC DNA]</scope>
    <source>
        <strain evidence="11">S2_012_000_R3_87</strain>
    </source>
</reference>
<dbReference type="HAMAP" id="MF_00156">
    <property type="entry name" value="PanB"/>
    <property type="match status" value="1"/>
</dbReference>
<dbReference type="InterPro" id="IPR003700">
    <property type="entry name" value="Pantoate_hydroxy_MeTrfase"/>
</dbReference>
<evidence type="ECO:0000256" key="8">
    <source>
        <dbReference type="PIRSR" id="PIRSR000388-1"/>
    </source>
</evidence>
<feature type="binding site" evidence="7 10">
    <location>
        <position position="125"/>
    </location>
    <ligand>
        <name>Mg(2+)</name>
        <dbReference type="ChEBI" id="CHEBI:18420"/>
    </ligand>
</feature>
<dbReference type="GO" id="GO:0015940">
    <property type="term" value="P:pantothenate biosynthetic process"/>
    <property type="evidence" value="ECO:0007669"/>
    <property type="project" value="UniProtKB-UniRule"/>
</dbReference>
<evidence type="ECO:0000256" key="10">
    <source>
        <dbReference type="PIRSR" id="PIRSR000388-3"/>
    </source>
</evidence>
<dbReference type="NCBIfam" id="TIGR00222">
    <property type="entry name" value="panB"/>
    <property type="match status" value="1"/>
</dbReference>
<dbReference type="PIRSF" id="PIRSF000388">
    <property type="entry name" value="Pantoate_hydroxy_MeTrfase"/>
    <property type="match status" value="1"/>
</dbReference>
<dbReference type="Pfam" id="PF02548">
    <property type="entry name" value="Pantoate_transf"/>
    <property type="match status" value="1"/>
</dbReference>
<keyword evidence="7 10" id="KW-0460">Magnesium</keyword>
<dbReference type="Gene3D" id="3.20.20.60">
    <property type="entry name" value="Phosphoenolpyruvate-binding domains"/>
    <property type="match status" value="1"/>
</dbReference>
<dbReference type="PANTHER" id="PTHR20881">
    <property type="entry name" value="3-METHYL-2-OXOBUTANOATE HYDROXYMETHYLTRANSFERASE"/>
    <property type="match status" value="1"/>
</dbReference>
<feature type="binding site" evidence="7 10">
    <location>
        <position position="93"/>
    </location>
    <ligand>
        <name>Mg(2+)</name>
        <dbReference type="ChEBI" id="CHEBI:18420"/>
    </ligand>
</feature>
<dbReference type="SUPFAM" id="SSF51621">
    <property type="entry name" value="Phosphoenolpyruvate/pyruvate domain"/>
    <property type="match status" value="1"/>
</dbReference>
<evidence type="ECO:0000256" key="7">
    <source>
        <dbReference type="HAMAP-Rule" id="MF_00156"/>
    </source>
</evidence>
<protein>
    <recommendedName>
        <fullName evidence="7">3-methyl-2-oxobutanoate hydroxymethyltransferase</fullName>
        <ecNumber evidence="7">2.1.2.11</ecNumber>
    </recommendedName>
    <alternativeName>
        <fullName evidence="7">Ketopantoate hydroxymethyltransferase</fullName>
        <shortName evidence="7">KPHMT</shortName>
    </alternativeName>
</protein>
<dbReference type="GO" id="GO:0005737">
    <property type="term" value="C:cytoplasm"/>
    <property type="evidence" value="ECO:0007669"/>
    <property type="project" value="UniProtKB-SubCell"/>
</dbReference>
<organism evidence="11 12">
    <name type="scientific">Corynebacterium urealyticum</name>
    <dbReference type="NCBI Taxonomy" id="43771"/>
    <lineage>
        <taxon>Bacteria</taxon>
        <taxon>Bacillati</taxon>
        <taxon>Actinomycetota</taxon>
        <taxon>Actinomycetes</taxon>
        <taxon>Mycobacteriales</taxon>
        <taxon>Corynebacteriaceae</taxon>
        <taxon>Corynebacterium</taxon>
    </lineage>
</organism>
<dbReference type="EMBL" id="QFNY01000279">
    <property type="protein sequence ID" value="PZO98532.1"/>
    <property type="molecule type" value="Genomic_DNA"/>
</dbReference>
<comment type="caution">
    <text evidence="11">The sequence shown here is derived from an EMBL/GenBank/DDBJ whole genome shotgun (WGS) entry which is preliminary data.</text>
</comment>
<dbReference type="GO" id="GO:0000287">
    <property type="term" value="F:magnesium ion binding"/>
    <property type="evidence" value="ECO:0007669"/>
    <property type="project" value="TreeGrafter"/>
</dbReference>
<keyword evidence="5 7" id="KW-0808">Transferase</keyword>